<name>A0A347WKM9_9LACT</name>
<evidence type="ECO:0000256" key="2">
    <source>
        <dbReference type="ARBA" id="ARBA00022730"/>
    </source>
</evidence>
<keyword evidence="3 7" id="KW-0694">RNA-binding</keyword>
<keyword evidence="2 7" id="KW-0699">rRNA-binding</keyword>
<dbReference type="KEGG" id="abae:CL176_06290"/>
<gene>
    <name evidence="7 9" type="primary">rpsT</name>
    <name evidence="9" type="ORF">CL176_06290</name>
</gene>
<dbReference type="PANTHER" id="PTHR33398">
    <property type="entry name" value="30S RIBOSOMAL PROTEIN S20"/>
    <property type="match status" value="1"/>
</dbReference>
<dbReference type="EMBL" id="CP023434">
    <property type="protein sequence ID" value="AXY25636.1"/>
    <property type="molecule type" value="Genomic_DNA"/>
</dbReference>
<dbReference type="GO" id="GO:0070181">
    <property type="term" value="F:small ribosomal subunit rRNA binding"/>
    <property type="evidence" value="ECO:0007669"/>
    <property type="project" value="TreeGrafter"/>
</dbReference>
<comment type="similarity">
    <text evidence="1 7">Belongs to the bacterial ribosomal protein bS20 family.</text>
</comment>
<keyword evidence="10" id="KW-1185">Reference proteome</keyword>
<dbReference type="Pfam" id="PF01649">
    <property type="entry name" value="Ribosomal_S20p"/>
    <property type="match status" value="1"/>
</dbReference>
<feature type="region of interest" description="Disordered" evidence="8">
    <location>
        <begin position="1"/>
        <end position="20"/>
    </location>
</feature>
<dbReference type="SUPFAM" id="SSF46992">
    <property type="entry name" value="Ribosomal protein S20"/>
    <property type="match status" value="1"/>
</dbReference>
<dbReference type="InterPro" id="IPR036510">
    <property type="entry name" value="Ribosomal_bS20_sf"/>
</dbReference>
<evidence type="ECO:0000256" key="5">
    <source>
        <dbReference type="ARBA" id="ARBA00023274"/>
    </source>
</evidence>
<dbReference type="PANTHER" id="PTHR33398:SF1">
    <property type="entry name" value="SMALL RIBOSOMAL SUBUNIT PROTEIN BS20C"/>
    <property type="match status" value="1"/>
</dbReference>
<keyword evidence="5 7" id="KW-0687">Ribonucleoprotein</keyword>
<evidence type="ECO:0000256" key="4">
    <source>
        <dbReference type="ARBA" id="ARBA00022980"/>
    </source>
</evidence>
<dbReference type="HAMAP" id="MF_00500">
    <property type="entry name" value="Ribosomal_bS20"/>
    <property type="match status" value="1"/>
</dbReference>
<evidence type="ECO:0000256" key="6">
    <source>
        <dbReference type="ARBA" id="ARBA00035136"/>
    </source>
</evidence>
<keyword evidence="4 7" id="KW-0689">Ribosomal protein</keyword>
<evidence type="ECO:0000256" key="3">
    <source>
        <dbReference type="ARBA" id="ARBA00022884"/>
    </source>
</evidence>
<dbReference type="Proteomes" id="UP000263232">
    <property type="component" value="Chromosome"/>
</dbReference>
<dbReference type="InterPro" id="IPR002583">
    <property type="entry name" value="Ribosomal_bS20"/>
</dbReference>
<evidence type="ECO:0000313" key="10">
    <source>
        <dbReference type="Proteomes" id="UP000263232"/>
    </source>
</evidence>
<dbReference type="OrthoDB" id="9808392at2"/>
<organism evidence="9 10">
    <name type="scientific">Suicoccus acidiformans</name>
    <dbReference type="NCBI Taxonomy" id="2036206"/>
    <lineage>
        <taxon>Bacteria</taxon>
        <taxon>Bacillati</taxon>
        <taxon>Bacillota</taxon>
        <taxon>Bacilli</taxon>
        <taxon>Lactobacillales</taxon>
        <taxon>Aerococcaceae</taxon>
        <taxon>Suicoccus</taxon>
    </lineage>
</organism>
<dbReference type="GO" id="GO:0015935">
    <property type="term" value="C:small ribosomal subunit"/>
    <property type="evidence" value="ECO:0007669"/>
    <property type="project" value="TreeGrafter"/>
</dbReference>
<dbReference type="GO" id="GO:0003735">
    <property type="term" value="F:structural constituent of ribosome"/>
    <property type="evidence" value="ECO:0007669"/>
    <property type="project" value="InterPro"/>
</dbReference>
<reference evidence="9 10" key="1">
    <citation type="submission" date="2017-09" db="EMBL/GenBank/DDBJ databases">
        <title>Complete genome sequence of Oxytococcus suis strain ZY16052.</title>
        <authorList>
            <person name="Li F."/>
        </authorList>
    </citation>
    <scope>NUCLEOTIDE SEQUENCE [LARGE SCALE GENOMIC DNA]</scope>
    <source>
        <strain evidence="9 10">ZY16052</strain>
    </source>
</reference>
<sequence length="84" mass="9371">MANSRQATKRARQNLTKAENNNVQVTKMRTAIKKVHVAVETGEGDKDALFREAMKQIDRSATKGLIHNNKANRDKAKLAKLVQA</sequence>
<accession>A0A347WKM9</accession>
<evidence type="ECO:0000313" key="9">
    <source>
        <dbReference type="EMBL" id="AXY25636.1"/>
    </source>
</evidence>
<comment type="function">
    <text evidence="7">Binds directly to 16S ribosomal RNA.</text>
</comment>
<dbReference type="Gene3D" id="1.20.58.110">
    <property type="entry name" value="Ribosomal protein S20"/>
    <property type="match status" value="1"/>
</dbReference>
<protein>
    <recommendedName>
        <fullName evidence="6 7">Small ribosomal subunit protein bS20</fullName>
    </recommendedName>
</protein>
<dbReference type="RefSeq" id="WP_118990539.1">
    <property type="nucleotide sequence ID" value="NZ_CP023434.1"/>
</dbReference>
<dbReference type="NCBIfam" id="TIGR00029">
    <property type="entry name" value="S20"/>
    <property type="match status" value="1"/>
</dbReference>
<proteinExistence type="inferred from homology"/>
<dbReference type="AlphaFoldDB" id="A0A347WKM9"/>
<evidence type="ECO:0000256" key="1">
    <source>
        <dbReference type="ARBA" id="ARBA00007634"/>
    </source>
</evidence>
<evidence type="ECO:0000256" key="8">
    <source>
        <dbReference type="SAM" id="MobiDB-lite"/>
    </source>
</evidence>
<evidence type="ECO:0000256" key="7">
    <source>
        <dbReference type="HAMAP-Rule" id="MF_00500"/>
    </source>
</evidence>
<dbReference type="GO" id="GO:0006412">
    <property type="term" value="P:translation"/>
    <property type="evidence" value="ECO:0007669"/>
    <property type="project" value="UniProtKB-UniRule"/>
</dbReference>
<dbReference type="GO" id="GO:0005829">
    <property type="term" value="C:cytosol"/>
    <property type="evidence" value="ECO:0007669"/>
    <property type="project" value="TreeGrafter"/>
</dbReference>